<dbReference type="PROSITE" id="PS51031">
    <property type="entry name" value="BESS"/>
    <property type="match status" value="1"/>
</dbReference>
<dbReference type="AlphaFoldDB" id="A0A0L0C7B5"/>
<evidence type="ECO:0000256" key="6">
    <source>
        <dbReference type="ARBA" id="ARBA00022840"/>
    </source>
</evidence>
<evidence type="ECO:0000256" key="5">
    <source>
        <dbReference type="ARBA" id="ARBA00022741"/>
    </source>
</evidence>
<dbReference type="GO" id="GO:0005634">
    <property type="term" value="C:nucleus"/>
    <property type="evidence" value="ECO:0007669"/>
    <property type="project" value="UniProtKB-SubCell"/>
</dbReference>
<dbReference type="PRINTS" id="PR00304">
    <property type="entry name" value="TCOMPLEXTCP1"/>
</dbReference>
<dbReference type="InterPro" id="IPR027410">
    <property type="entry name" value="TCP-1-like_intermed_sf"/>
</dbReference>
<dbReference type="InterPro" id="IPR002194">
    <property type="entry name" value="Chaperonin_TCP-1_CS"/>
</dbReference>
<dbReference type="Proteomes" id="UP000037069">
    <property type="component" value="Unassembled WGS sequence"/>
</dbReference>
<evidence type="ECO:0000256" key="2">
    <source>
        <dbReference type="ARBA" id="ARBA00008020"/>
    </source>
</evidence>
<evidence type="ECO:0000259" key="14">
    <source>
        <dbReference type="PROSITE" id="PS51031"/>
    </source>
</evidence>
<evidence type="ECO:0000256" key="8">
    <source>
        <dbReference type="ARBA" id="ARBA00032221"/>
    </source>
</evidence>
<keyword evidence="7 11" id="KW-0143">Chaperone</keyword>
<dbReference type="PANTHER" id="PTHR11353">
    <property type="entry name" value="CHAPERONIN"/>
    <property type="match status" value="1"/>
</dbReference>
<proteinExistence type="inferred from homology"/>
<dbReference type="Gene3D" id="3.50.7.10">
    <property type="entry name" value="GroEL"/>
    <property type="match status" value="1"/>
</dbReference>
<dbReference type="SUPFAM" id="SSF54849">
    <property type="entry name" value="GroEL-intermediate domain like"/>
    <property type="match status" value="1"/>
</dbReference>
<keyword evidence="10" id="KW-0539">Nucleus</keyword>
<evidence type="ECO:0000256" key="12">
    <source>
        <dbReference type="SAM" id="MobiDB-lite"/>
    </source>
</evidence>
<dbReference type="STRING" id="7375.A0A0L0C7B5"/>
<dbReference type="FunFam" id="1.10.560.10:FF:000017">
    <property type="entry name" value="T-complex protein 1 subunit eta"/>
    <property type="match status" value="1"/>
</dbReference>
<dbReference type="PROSITE" id="PS00995">
    <property type="entry name" value="TCP1_3"/>
    <property type="match status" value="1"/>
</dbReference>
<evidence type="ECO:0000256" key="7">
    <source>
        <dbReference type="ARBA" id="ARBA00023186"/>
    </source>
</evidence>
<dbReference type="SUPFAM" id="SSF52029">
    <property type="entry name" value="GroEL apical domain-like"/>
    <property type="match status" value="1"/>
</dbReference>
<feature type="region of interest" description="Disordered" evidence="12">
    <location>
        <begin position="680"/>
        <end position="725"/>
    </location>
</feature>
<keyword evidence="16" id="KW-1185">Reference proteome</keyword>
<dbReference type="NCBIfam" id="TIGR02345">
    <property type="entry name" value="chap_CCT_eta"/>
    <property type="match status" value="1"/>
</dbReference>
<dbReference type="Gene3D" id="1.10.560.10">
    <property type="entry name" value="GroEL-like equatorial domain"/>
    <property type="match status" value="1"/>
</dbReference>
<dbReference type="GO" id="GO:0005832">
    <property type="term" value="C:chaperonin-containing T-complex"/>
    <property type="evidence" value="ECO:0007669"/>
    <property type="project" value="UniProtKB-ARBA"/>
</dbReference>
<evidence type="ECO:0000256" key="10">
    <source>
        <dbReference type="PROSITE-ProRule" id="PRU00371"/>
    </source>
</evidence>
<comment type="catalytic activity">
    <reaction evidence="9">
        <text>ATP + H2O = ADP + phosphate + H(+)</text>
        <dbReference type="Rhea" id="RHEA:13065"/>
        <dbReference type="ChEBI" id="CHEBI:15377"/>
        <dbReference type="ChEBI" id="CHEBI:15378"/>
        <dbReference type="ChEBI" id="CHEBI:30616"/>
        <dbReference type="ChEBI" id="CHEBI:43474"/>
        <dbReference type="ChEBI" id="CHEBI:456216"/>
    </reaction>
</comment>
<dbReference type="InterPro" id="IPR017998">
    <property type="entry name" value="Chaperone_TCP-1"/>
</dbReference>
<dbReference type="PROSITE" id="PS00751">
    <property type="entry name" value="TCP1_2"/>
    <property type="match status" value="1"/>
</dbReference>
<dbReference type="Gene3D" id="3.30.260.10">
    <property type="entry name" value="TCP-1-like chaperonin intermediate domain"/>
    <property type="match status" value="1"/>
</dbReference>
<evidence type="ECO:0000256" key="3">
    <source>
        <dbReference type="ARBA" id="ARBA00015836"/>
    </source>
</evidence>
<dbReference type="GO" id="GO:0005524">
    <property type="term" value="F:ATP binding"/>
    <property type="evidence" value="ECO:0007669"/>
    <property type="project" value="UniProtKB-KW"/>
</dbReference>
<comment type="subcellular location">
    <subcellularLocation>
        <location evidence="1">Cytoplasm</location>
    </subcellularLocation>
    <subcellularLocation>
        <location evidence="10">Nucleus</location>
    </subcellularLocation>
</comment>
<dbReference type="InterPro" id="IPR012720">
    <property type="entry name" value="Chap_CCT_eta"/>
</dbReference>
<dbReference type="SUPFAM" id="SSF48592">
    <property type="entry name" value="GroEL equatorial domain-like"/>
    <property type="match status" value="1"/>
</dbReference>
<feature type="domain" description="MADF" evidence="13">
    <location>
        <begin position="562"/>
        <end position="657"/>
    </location>
</feature>
<comment type="similarity">
    <text evidence="2 11">Belongs to the TCP-1 chaperonin family.</text>
</comment>
<dbReference type="InterPro" id="IPR027409">
    <property type="entry name" value="GroEL-like_apical_dom_sf"/>
</dbReference>
<evidence type="ECO:0000256" key="9">
    <source>
        <dbReference type="ARBA" id="ARBA00049360"/>
    </source>
</evidence>
<dbReference type="FunFam" id="3.30.260.10:FF:000022">
    <property type="entry name" value="T-complex protein 1 subunit eta"/>
    <property type="match status" value="1"/>
</dbReference>
<keyword evidence="5 11" id="KW-0547">Nucleotide-binding</keyword>
<dbReference type="GO" id="GO:0140662">
    <property type="term" value="F:ATP-dependent protein folding chaperone"/>
    <property type="evidence" value="ECO:0007669"/>
    <property type="project" value="InterPro"/>
</dbReference>
<dbReference type="InterPro" id="IPR054827">
    <property type="entry name" value="thermosome_alpha"/>
</dbReference>
<dbReference type="CDD" id="cd03340">
    <property type="entry name" value="TCP1_eta"/>
    <property type="match status" value="1"/>
</dbReference>
<feature type="domain" description="BESS" evidence="14">
    <location>
        <begin position="797"/>
        <end position="836"/>
    </location>
</feature>
<reference evidence="15 16" key="1">
    <citation type="journal article" date="2015" name="Nat. Commun.">
        <title>Lucilia cuprina genome unlocks parasitic fly biology to underpin future interventions.</title>
        <authorList>
            <person name="Anstead C.A."/>
            <person name="Korhonen P.K."/>
            <person name="Young N.D."/>
            <person name="Hall R.S."/>
            <person name="Jex A.R."/>
            <person name="Murali S.C."/>
            <person name="Hughes D.S."/>
            <person name="Lee S.F."/>
            <person name="Perry T."/>
            <person name="Stroehlein A.J."/>
            <person name="Ansell B.R."/>
            <person name="Breugelmans B."/>
            <person name="Hofmann A."/>
            <person name="Qu J."/>
            <person name="Dugan S."/>
            <person name="Lee S.L."/>
            <person name="Chao H."/>
            <person name="Dinh H."/>
            <person name="Han Y."/>
            <person name="Doddapaneni H.V."/>
            <person name="Worley K.C."/>
            <person name="Muzny D.M."/>
            <person name="Ioannidis P."/>
            <person name="Waterhouse R.M."/>
            <person name="Zdobnov E.M."/>
            <person name="James P.J."/>
            <person name="Bagnall N.H."/>
            <person name="Kotze A.C."/>
            <person name="Gibbs R.A."/>
            <person name="Richards S."/>
            <person name="Batterham P."/>
            <person name="Gasser R.B."/>
        </authorList>
    </citation>
    <scope>NUCLEOTIDE SEQUENCE [LARGE SCALE GENOMIC DNA]</scope>
    <source>
        <strain evidence="15 16">LS</strain>
        <tissue evidence="15">Full body</tissue>
    </source>
</reference>
<dbReference type="Pfam" id="PF00118">
    <property type="entry name" value="Cpn60_TCP1"/>
    <property type="match status" value="1"/>
</dbReference>
<dbReference type="FunFam" id="3.50.7.10:FF:000006">
    <property type="entry name" value="T-complex protein 1 subunit eta"/>
    <property type="match status" value="1"/>
</dbReference>
<protein>
    <recommendedName>
        <fullName evidence="3">T-complex protein 1 subunit eta</fullName>
    </recommendedName>
    <alternativeName>
        <fullName evidence="8">CCT-eta</fullName>
    </alternativeName>
</protein>
<evidence type="ECO:0000256" key="11">
    <source>
        <dbReference type="RuleBase" id="RU004187"/>
    </source>
</evidence>
<dbReference type="InterPro" id="IPR004210">
    <property type="entry name" value="BESS_motif"/>
</dbReference>
<dbReference type="InterPro" id="IPR053374">
    <property type="entry name" value="TCP-1_chaperonin"/>
</dbReference>
<keyword evidence="4" id="KW-0963">Cytoplasm</keyword>
<name>A0A0L0C7B5_LUCCU</name>
<dbReference type="EMBL" id="JRES01000819">
    <property type="protein sequence ID" value="KNC28136.1"/>
    <property type="molecule type" value="Genomic_DNA"/>
</dbReference>
<dbReference type="PROSITE" id="PS51029">
    <property type="entry name" value="MADF"/>
    <property type="match status" value="1"/>
</dbReference>
<gene>
    <name evidence="15" type="ORF">FF38_04353</name>
</gene>
<dbReference type="InterPro" id="IPR006578">
    <property type="entry name" value="MADF-dom"/>
</dbReference>
<dbReference type="GO" id="GO:0016887">
    <property type="term" value="F:ATP hydrolysis activity"/>
    <property type="evidence" value="ECO:0007669"/>
    <property type="project" value="InterPro"/>
</dbReference>
<keyword evidence="6 11" id="KW-0067">ATP-binding</keyword>
<evidence type="ECO:0000259" key="13">
    <source>
        <dbReference type="PROSITE" id="PS51029"/>
    </source>
</evidence>
<dbReference type="InterPro" id="IPR027413">
    <property type="entry name" value="GROEL-like_equatorial_sf"/>
</dbReference>
<dbReference type="GO" id="GO:0003677">
    <property type="term" value="F:DNA binding"/>
    <property type="evidence" value="ECO:0007669"/>
    <property type="project" value="InterPro"/>
</dbReference>
<feature type="compositionally biased region" description="Basic and acidic residues" evidence="12">
    <location>
        <begin position="695"/>
        <end position="717"/>
    </location>
</feature>
<dbReference type="NCBIfam" id="NF041083">
    <property type="entry name" value="thermosome_beta"/>
    <property type="match status" value="1"/>
</dbReference>
<evidence type="ECO:0000256" key="4">
    <source>
        <dbReference type="ARBA" id="ARBA00022490"/>
    </source>
</evidence>
<evidence type="ECO:0000313" key="16">
    <source>
        <dbReference type="Proteomes" id="UP000037069"/>
    </source>
</evidence>
<dbReference type="OrthoDB" id="8038273at2759"/>
<dbReference type="PROSITE" id="PS00750">
    <property type="entry name" value="TCP1_1"/>
    <property type="match status" value="1"/>
</dbReference>
<evidence type="ECO:0000256" key="1">
    <source>
        <dbReference type="ARBA" id="ARBA00004496"/>
    </source>
</evidence>
<dbReference type="InterPro" id="IPR002423">
    <property type="entry name" value="Cpn60/GroEL/TCP-1"/>
</dbReference>
<dbReference type="GO" id="GO:0051082">
    <property type="term" value="F:unfolded protein binding"/>
    <property type="evidence" value="ECO:0007669"/>
    <property type="project" value="InterPro"/>
</dbReference>
<dbReference type="NCBIfam" id="NF041082">
    <property type="entry name" value="thermosome_alpha"/>
    <property type="match status" value="1"/>
</dbReference>
<comment type="caution">
    <text evidence="15">The sequence shown here is derived from an EMBL/GenBank/DDBJ whole genome shotgun (WGS) entry which is preliminary data.</text>
</comment>
<organism evidence="15 16">
    <name type="scientific">Lucilia cuprina</name>
    <name type="common">Green bottle fly</name>
    <name type="synonym">Australian sheep blowfly</name>
    <dbReference type="NCBI Taxonomy" id="7375"/>
    <lineage>
        <taxon>Eukaryota</taxon>
        <taxon>Metazoa</taxon>
        <taxon>Ecdysozoa</taxon>
        <taxon>Arthropoda</taxon>
        <taxon>Hexapoda</taxon>
        <taxon>Insecta</taxon>
        <taxon>Pterygota</taxon>
        <taxon>Neoptera</taxon>
        <taxon>Endopterygota</taxon>
        <taxon>Diptera</taxon>
        <taxon>Brachycera</taxon>
        <taxon>Muscomorpha</taxon>
        <taxon>Oestroidea</taxon>
        <taxon>Calliphoridae</taxon>
        <taxon>Luciliinae</taxon>
        <taxon>Lucilia</taxon>
    </lineage>
</organism>
<sequence length="836" mass="93323">MQPQIVLLKEGTDTSQGKPQLISNINACQSIVDAVRTTLGPRGMDKLIVDSQGKATISNDGATIMKLLEIVHPAAKTLVDIAKSQDAEVGDGTTSVVLLAGEILKQVKPFVEEGVHPRIIIKAIRKSLQLCMDKINEMAVHIEKQSKDEQRALLTKCAATAMSSKLIHQQKDFFSKMVVDAVLSLDELLPLNMIGIKKVTGGSLEESELISGVAFKKTFSYAGFEMAPKSYKNCKIALLNIELELKAERDNAEVRVDNVKEYQKIVDAEWQILYNKLAKIHESGANVVLSKLPIGDVATQYFADRDMFCAGRVPDEDLKRTMKACGGAVMTTANDINPNVLGQCDYFEERQVGGERFNVFQGCPNARTCTMILRGGAEQFLEETERSLHDAIMIVRRTIKHDSVVAGGGAIEMELSKILRDYSRTIAGKEQLLIAAIAKGLEVIPRQLCDNAGFDATNILNKLRQKHAQGGQWYGVDITKEDIADNFVECVWEPSIIKINALTAASEAACMILSVDETIKSPKAGEAPMAGAPMGRGMGRPIHPIIRNIQTSNGVVQYNIYDFLKEMKNKPVIWNRMHIDHKNGAISEENWKKFANIFVPFLEQLDEDEKTQIIDELKNYWNLLRKGMMKSILTAKKGKSNQCHYLHYMEFFLNSKKKYLKDFTTEKELQRLAENEIKFRAMAGLPPPENTNNNRARENNKTNKSSSSKETKTDDSPKPSGSKRAIVECGPDDFIDLMSICETTSQQTTDDEVAVQNNGMVGTFDYHQQQQSNNIRMQRFVDESAAIASADLTDKADAANQAFFESIKPTLRNLNDSQKLEFKIQVLKTLKKYKLY</sequence>
<dbReference type="Pfam" id="PF02944">
    <property type="entry name" value="BESS"/>
    <property type="match status" value="1"/>
</dbReference>
<evidence type="ECO:0000313" key="15">
    <source>
        <dbReference type="EMBL" id="KNC28136.1"/>
    </source>
</evidence>
<dbReference type="OMA" id="LMSICET"/>
<accession>A0A0L0C7B5</accession>